<gene>
    <name evidence="2" type="ORF">BOTBODRAFT_413680</name>
</gene>
<reference evidence="3" key="1">
    <citation type="journal article" date="2014" name="Proc. Natl. Acad. Sci. U.S.A.">
        <title>Extensive sampling of basidiomycete genomes demonstrates inadequacy of the white-rot/brown-rot paradigm for wood decay fungi.</title>
        <authorList>
            <person name="Riley R."/>
            <person name="Salamov A.A."/>
            <person name="Brown D.W."/>
            <person name="Nagy L.G."/>
            <person name="Floudas D."/>
            <person name="Held B.W."/>
            <person name="Levasseur A."/>
            <person name="Lombard V."/>
            <person name="Morin E."/>
            <person name="Otillar R."/>
            <person name="Lindquist E.A."/>
            <person name="Sun H."/>
            <person name="LaButti K.M."/>
            <person name="Schmutz J."/>
            <person name="Jabbour D."/>
            <person name="Luo H."/>
            <person name="Baker S.E."/>
            <person name="Pisabarro A.G."/>
            <person name="Walton J.D."/>
            <person name="Blanchette R.A."/>
            <person name="Henrissat B."/>
            <person name="Martin F."/>
            <person name="Cullen D."/>
            <person name="Hibbett D.S."/>
            <person name="Grigoriev I.V."/>
        </authorList>
    </citation>
    <scope>NUCLEOTIDE SEQUENCE [LARGE SCALE GENOMIC DNA]</scope>
    <source>
        <strain evidence="3">FD-172 SS1</strain>
    </source>
</reference>
<dbReference type="EMBL" id="KL198049">
    <property type="protein sequence ID" value="KDQ12622.1"/>
    <property type="molecule type" value="Genomic_DNA"/>
</dbReference>
<feature type="region of interest" description="Disordered" evidence="1">
    <location>
        <begin position="57"/>
        <end position="90"/>
    </location>
</feature>
<dbReference type="Proteomes" id="UP000027195">
    <property type="component" value="Unassembled WGS sequence"/>
</dbReference>
<accession>A0A067ML56</accession>
<evidence type="ECO:0000256" key="1">
    <source>
        <dbReference type="SAM" id="MobiDB-lite"/>
    </source>
</evidence>
<evidence type="ECO:0000313" key="2">
    <source>
        <dbReference type="EMBL" id="KDQ12622.1"/>
    </source>
</evidence>
<keyword evidence="3" id="KW-1185">Reference proteome</keyword>
<dbReference type="AlphaFoldDB" id="A0A067ML56"/>
<proteinExistence type="predicted"/>
<dbReference type="InParanoid" id="A0A067ML56"/>
<protein>
    <submittedName>
        <fullName evidence="2">Uncharacterized protein</fullName>
    </submittedName>
</protein>
<organism evidence="2 3">
    <name type="scientific">Botryobasidium botryosum (strain FD-172 SS1)</name>
    <dbReference type="NCBI Taxonomy" id="930990"/>
    <lineage>
        <taxon>Eukaryota</taxon>
        <taxon>Fungi</taxon>
        <taxon>Dikarya</taxon>
        <taxon>Basidiomycota</taxon>
        <taxon>Agaricomycotina</taxon>
        <taxon>Agaricomycetes</taxon>
        <taxon>Cantharellales</taxon>
        <taxon>Botryobasidiaceae</taxon>
        <taxon>Botryobasidium</taxon>
    </lineage>
</organism>
<sequence>MPVIITKKVLLRPHITPNAAGQAPPKSFQSAFKRIHRVPTPLSTIFPAFKNLPRSTERLSDAQRPLGASAGRIMRRRRPRPERPSPCSSSCVDTMKMDFQVAERSFGCELEELTVLADIPVDLAPVEEDTVETAPAPEETKMEATTRPIIPIYLTAQENTAAVGIFVQSPTLGSIFGALFDDELSGDINLFAVPETALWEAQREIAEAREVELDLERSRFLRESLQAE</sequence>
<name>A0A067ML56_BOTB1</name>
<dbReference type="HOGENOM" id="CLU_1214565_0_0_1"/>
<evidence type="ECO:0000313" key="3">
    <source>
        <dbReference type="Proteomes" id="UP000027195"/>
    </source>
</evidence>